<dbReference type="Proteomes" id="UP001249020">
    <property type="component" value="Unassembled WGS sequence"/>
</dbReference>
<keyword evidence="5" id="KW-1185">Reference proteome</keyword>
<dbReference type="Gene3D" id="3.40.50.1000">
    <property type="entry name" value="HAD superfamily/HAD-like"/>
    <property type="match status" value="1"/>
</dbReference>
<reference evidence="4 5" key="1">
    <citation type="submission" date="2023-09" db="EMBL/GenBank/DDBJ databases">
        <authorList>
            <person name="Rey-Velasco X."/>
        </authorList>
    </citation>
    <scope>NUCLEOTIDE SEQUENCE [LARGE SCALE GENOMIC DNA]</scope>
    <source>
        <strain evidence="4 5">W409</strain>
    </source>
</reference>
<gene>
    <name evidence="4" type="ORF">RM544_02425</name>
</gene>
<comment type="caution">
    <text evidence="4">The sequence shown here is derived from an EMBL/GenBank/DDBJ whole genome shotgun (WGS) entry which is preliminary data.</text>
</comment>
<dbReference type="SFLD" id="SFLDS00003">
    <property type="entry name" value="Haloacid_Dehalogenase"/>
    <property type="match status" value="1"/>
</dbReference>
<dbReference type="GO" id="GO:0051479">
    <property type="term" value="P:mannosylglycerate biosynthetic process"/>
    <property type="evidence" value="ECO:0007669"/>
    <property type="project" value="InterPro"/>
</dbReference>
<dbReference type="AlphaFoldDB" id="A0AAW8QZU3"/>
<dbReference type="InterPro" id="IPR006381">
    <property type="entry name" value="HAD-SF-IIB-MPGP"/>
</dbReference>
<dbReference type="GO" id="GO:0050531">
    <property type="term" value="F:mannosyl-3-phosphoglycerate phosphatase activity"/>
    <property type="evidence" value="ECO:0007669"/>
    <property type="project" value="InterPro"/>
</dbReference>
<dbReference type="Pfam" id="PF08282">
    <property type="entry name" value="Hydrolase_3"/>
    <property type="match status" value="2"/>
</dbReference>
<proteinExistence type="predicted"/>
<dbReference type="InterPro" id="IPR036412">
    <property type="entry name" value="HAD-like_sf"/>
</dbReference>
<evidence type="ECO:0000256" key="2">
    <source>
        <dbReference type="ARBA" id="ARBA00022801"/>
    </source>
</evidence>
<sequence length="286" mass="32258">MQSDLITKYQRQVLVFTDLDGTLLDHYTYEHEAAVACMTRLLNHGIPIIPNTSKTFAELISLRKRLGIKGPFIVENGAAIYIDKDFLPEKPRGAVWQDGYWMKSFSSKRQYWLGLINKVLPEFGHLFEAFSSMSIGRIMEVTGLEEADASLAAQRQFGEPLLWKGSEEEMDKFIAHVRKLGAHPLKGGRFLHICGDNNKGIALLWLLKEYQRQHRKITVSTIALGDGKNDIAMLEVADTAVRIASPVNPPPPLERTVKLYTSNKYGPEGWAEVLDQLIPESVFFAK</sequence>
<accession>A0AAW8QZU3</accession>
<evidence type="ECO:0000313" key="4">
    <source>
        <dbReference type="EMBL" id="MDT0581380.1"/>
    </source>
</evidence>
<name>A0AAW8QZU3_9ALTE</name>
<dbReference type="NCBIfam" id="TIGR01486">
    <property type="entry name" value="HAD-SF-IIB-MPGP"/>
    <property type="match status" value="1"/>
</dbReference>
<keyword evidence="3" id="KW-0460">Magnesium</keyword>
<keyword evidence="2 4" id="KW-0378">Hydrolase</keyword>
<dbReference type="Gene3D" id="3.30.980.20">
    <property type="entry name" value="Putative mannosyl-3-phosphoglycerate phosphatase, domain 2"/>
    <property type="match status" value="1"/>
</dbReference>
<dbReference type="RefSeq" id="WP_311360713.1">
    <property type="nucleotide sequence ID" value="NZ_JAVRIE010000001.1"/>
</dbReference>
<organism evidence="4 5">
    <name type="scientific">Brumicola blandensis</name>
    <dbReference type="NCBI Taxonomy" id="3075611"/>
    <lineage>
        <taxon>Bacteria</taxon>
        <taxon>Pseudomonadati</taxon>
        <taxon>Pseudomonadota</taxon>
        <taxon>Gammaproteobacteria</taxon>
        <taxon>Alteromonadales</taxon>
        <taxon>Alteromonadaceae</taxon>
        <taxon>Brumicola</taxon>
    </lineage>
</organism>
<dbReference type="GO" id="GO:0000287">
    <property type="term" value="F:magnesium ion binding"/>
    <property type="evidence" value="ECO:0007669"/>
    <property type="project" value="UniProtKB-ARBA"/>
</dbReference>
<dbReference type="NCBIfam" id="NF001218">
    <property type="entry name" value="PRK00192.1-5"/>
    <property type="match status" value="1"/>
</dbReference>
<dbReference type="EMBL" id="JAVRIE010000001">
    <property type="protein sequence ID" value="MDT0581380.1"/>
    <property type="molecule type" value="Genomic_DNA"/>
</dbReference>
<dbReference type="SFLD" id="SFLDG01140">
    <property type="entry name" value="C2.B:_Phosphomannomutase_and_P"/>
    <property type="match status" value="1"/>
</dbReference>
<dbReference type="NCBIfam" id="TIGR01484">
    <property type="entry name" value="HAD-SF-IIB"/>
    <property type="match status" value="1"/>
</dbReference>
<dbReference type="PANTHER" id="PTHR10000">
    <property type="entry name" value="PHOSPHOSERINE PHOSPHATASE"/>
    <property type="match status" value="1"/>
</dbReference>
<evidence type="ECO:0000256" key="1">
    <source>
        <dbReference type="ARBA" id="ARBA00022723"/>
    </source>
</evidence>
<dbReference type="SUPFAM" id="SSF56784">
    <property type="entry name" value="HAD-like"/>
    <property type="match status" value="1"/>
</dbReference>
<protein>
    <submittedName>
        <fullName evidence="4">HAD-IIB family hydrolase</fullName>
    </submittedName>
</protein>
<keyword evidence="1" id="KW-0479">Metal-binding</keyword>
<dbReference type="PANTHER" id="PTHR10000:SF8">
    <property type="entry name" value="HAD SUPERFAMILY HYDROLASE-LIKE, TYPE 3"/>
    <property type="match status" value="1"/>
</dbReference>
<dbReference type="InterPro" id="IPR006379">
    <property type="entry name" value="HAD-SF_hydro_IIB"/>
</dbReference>
<evidence type="ECO:0000256" key="3">
    <source>
        <dbReference type="ARBA" id="ARBA00022842"/>
    </source>
</evidence>
<dbReference type="GO" id="GO:0005829">
    <property type="term" value="C:cytosol"/>
    <property type="evidence" value="ECO:0007669"/>
    <property type="project" value="TreeGrafter"/>
</dbReference>
<evidence type="ECO:0000313" key="5">
    <source>
        <dbReference type="Proteomes" id="UP001249020"/>
    </source>
</evidence>
<dbReference type="InterPro" id="IPR023214">
    <property type="entry name" value="HAD_sf"/>
</dbReference>
<dbReference type="SFLD" id="SFLDG01142">
    <property type="entry name" value="C2.B.2:_Mannosyl-3-phosphoglyc"/>
    <property type="match status" value="1"/>
</dbReference>